<proteinExistence type="predicted"/>
<dbReference type="EMBL" id="CM023491">
    <property type="protein sequence ID" value="KAH6940928.1"/>
    <property type="molecule type" value="Genomic_DNA"/>
</dbReference>
<name>A0ACB7T1W8_HYAAI</name>
<reference evidence="1" key="1">
    <citation type="submission" date="2020-05" db="EMBL/GenBank/DDBJ databases">
        <title>Large-scale comparative analyses of tick genomes elucidate their genetic diversity and vector capacities.</title>
        <authorList>
            <person name="Jia N."/>
            <person name="Wang J."/>
            <person name="Shi W."/>
            <person name="Du L."/>
            <person name="Sun Y."/>
            <person name="Zhan W."/>
            <person name="Jiang J."/>
            <person name="Wang Q."/>
            <person name="Zhang B."/>
            <person name="Ji P."/>
            <person name="Sakyi L.B."/>
            <person name="Cui X."/>
            <person name="Yuan T."/>
            <person name="Jiang B."/>
            <person name="Yang W."/>
            <person name="Lam T.T.-Y."/>
            <person name="Chang Q."/>
            <person name="Ding S."/>
            <person name="Wang X."/>
            <person name="Zhu J."/>
            <person name="Ruan X."/>
            <person name="Zhao L."/>
            <person name="Wei J."/>
            <person name="Que T."/>
            <person name="Du C."/>
            <person name="Cheng J."/>
            <person name="Dai P."/>
            <person name="Han X."/>
            <person name="Huang E."/>
            <person name="Gao Y."/>
            <person name="Liu J."/>
            <person name="Shao H."/>
            <person name="Ye R."/>
            <person name="Li L."/>
            <person name="Wei W."/>
            <person name="Wang X."/>
            <person name="Wang C."/>
            <person name="Yang T."/>
            <person name="Huo Q."/>
            <person name="Li W."/>
            <person name="Guo W."/>
            <person name="Chen H."/>
            <person name="Zhou L."/>
            <person name="Ni X."/>
            <person name="Tian J."/>
            <person name="Zhou Y."/>
            <person name="Sheng Y."/>
            <person name="Liu T."/>
            <person name="Pan Y."/>
            <person name="Xia L."/>
            <person name="Li J."/>
            <person name="Zhao F."/>
            <person name="Cao W."/>
        </authorList>
    </citation>
    <scope>NUCLEOTIDE SEQUENCE</scope>
    <source>
        <strain evidence="1">Hyas-2018</strain>
    </source>
</reference>
<dbReference type="Proteomes" id="UP000821845">
    <property type="component" value="Chromosome 11"/>
</dbReference>
<comment type="caution">
    <text evidence="1">The sequence shown here is derived from an EMBL/GenBank/DDBJ whole genome shotgun (WGS) entry which is preliminary data.</text>
</comment>
<evidence type="ECO:0000313" key="2">
    <source>
        <dbReference type="Proteomes" id="UP000821845"/>
    </source>
</evidence>
<protein>
    <submittedName>
        <fullName evidence="1">Uncharacterized protein</fullName>
    </submittedName>
</protein>
<accession>A0ACB7T1W8</accession>
<organism evidence="1 2">
    <name type="scientific">Hyalomma asiaticum</name>
    <name type="common">Tick</name>
    <dbReference type="NCBI Taxonomy" id="266040"/>
    <lineage>
        <taxon>Eukaryota</taxon>
        <taxon>Metazoa</taxon>
        <taxon>Ecdysozoa</taxon>
        <taxon>Arthropoda</taxon>
        <taxon>Chelicerata</taxon>
        <taxon>Arachnida</taxon>
        <taxon>Acari</taxon>
        <taxon>Parasitiformes</taxon>
        <taxon>Ixodida</taxon>
        <taxon>Ixodoidea</taxon>
        <taxon>Ixodidae</taxon>
        <taxon>Hyalomminae</taxon>
        <taxon>Hyalomma</taxon>
    </lineage>
</organism>
<evidence type="ECO:0000313" key="1">
    <source>
        <dbReference type="EMBL" id="KAH6940928.1"/>
    </source>
</evidence>
<sequence length="65" mass="7627">MTRIPWDCTCNLQLYEEDNIRPDILEERWRTVLTSSELTDQLRVVQRARNIAESLPTSAMDHPVV</sequence>
<keyword evidence="2" id="KW-1185">Reference proteome</keyword>
<gene>
    <name evidence="1" type="ORF">HPB50_010395</name>
</gene>